<keyword evidence="2" id="KW-1185">Reference proteome</keyword>
<comment type="caution">
    <text evidence="1">The sequence shown here is derived from an EMBL/GenBank/DDBJ whole genome shotgun (WGS) entry which is preliminary data.</text>
</comment>
<protein>
    <recommendedName>
        <fullName evidence="3">DUF2017 domain-containing protein</fullName>
    </recommendedName>
</protein>
<sequence length="164" mass="18043">MTADLVRVQIAPAEELQLHRLVQDFRDLIGADRDLADPALARLTPSPYPNDVEAAREFRTATEADLLGRRDADAATVSAALASIEDDLAGMSDDDAFAEREVAIPVEDIDAWLRTLTAIRLVIATRLGIDSEEDHDPVDARFGVYDWLGYRLELLIEAAEELGV</sequence>
<dbReference type="Proteomes" id="UP001244427">
    <property type="component" value="Unassembled WGS sequence"/>
</dbReference>
<dbReference type="RefSeq" id="WP_307296661.1">
    <property type="nucleotide sequence ID" value="NZ_JAUSXV010000001.1"/>
</dbReference>
<dbReference type="AlphaFoldDB" id="A0AAW8EXF5"/>
<dbReference type="InterPro" id="IPR018561">
    <property type="entry name" value="AosR"/>
</dbReference>
<dbReference type="Pfam" id="PF09438">
    <property type="entry name" value="DUF2017"/>
    <property type="match status" value="1"/>
</dbReference>
<evidence type="ECO:0000313" key="2">
    <source>
        <dbReference type="Proteomes" id="UP001244427"/>
    </source>
</evidence>
<reference evidence="1 2" key="1">
    <citation type="submission" date="2023-07" db="EMBL/GenBank/DDBJ databases">
        <title>Comparative genomics of wheat-associated soil bacteria to identify genetic determinants of phenazine resistance.</title>
        <authorList>
            <person name="Mouncey N."/>
        </authorList>
    </citation>
    <scope>NUCLEOTIDE SEQUENCE [LARGE SCALE GENOMIC DNA]</scope>
    <source>
        <strain evidence="1 2">W4I9-1</strain>
    </source>
</reference>
<evidence type="ECO:0000313" key="1">
    <source>
        <dbReference type="EMBL" id="MDQ0648193.1"/>
    </source>
</evidence>
<name>A0AAW8EXF5_9MICO</name>
<gene>
    <name evidence="1" type="ORF">QFZ53_002389</name>
</gene>
<proteinExistence type="predicted"/>
<evidence type="ECO:0008006" key="3">
    <source>
        <dbReference type="Google" id="ProtNLM"/>
    </source>
</evidence>
<organism evidence="1 2">
    <name type="scientific">Microbacterium natoriense</name>
    <dbReference type="NCBI Taxonomy" id="284570"/>
    <lineage>
        <taxon>Bacteria</taxon>
        <taxon>Bacillati</taxon>
        <taxon>Actinomycetota</taxon>
        <taxon>Actinomycetes</taxon>
        <taxon>Micrococcales</taxon>
        <taxon>Microbacteriaceae</taxon>
        <taxon>Microbacterium</taxon>
    </lineage>
</organism>
<dbReference type="EMBL" id="JAUSXV010000001">
    <property type="protein sequence ID" value="MDQ0648193.1"/>
    <property type="molecule type" value="Genomic_DNA"/>
</dbReference>
<accession>A0AAW8EXF5</accession>